<dbReference type="InterPro" id="IPR036179">
    <property type="entry name" value="Ig-like_dom_sf"/>
</dbReference>
<comment type="caution">
    <text evidence="13">The sequence shown here is derived from an EMBL/GenBank/DDBJ whole genome shotgun (WGS) entry which is preliminary data.</text>
</comment>
<feature type="domain" description="Ig-like" evidence="12">
    <location>
        <begin position="25"/>
        <end position="112"/>
    </location>
</feature>
<evidence type="ECO:0000256" key="10">
    <source>
        <dbReference type="ARBA" id="ARBA00023180"/>
    </source>
</evidence>
<dbReference type="Proteomes" id="UP001208570">
    <property type="component" value="Unassembled WGS sequence"/>
</dbReference>
<keyword evidence="4" id="KW-0812">Transmembrane</keyword>
<keyword evidence="6" id="KW-0677">Repeat</keyword>
<dbReference type="PANTHER" id="PTHR10075">
    <property type="entry name" value="BASIGIN RELATED"/>
    <property type="match status" value="1"/>
</dbReference>
<keyword evidence="10" id="KW-0325">Glycoprotein</keyword>
<dbReference type="PROSITE" id="PS50835">
    <property type="entry name" value="IG_LIKE"/>
    <property type="match status" value="3"/>
</dbReference>
<dbReference type="GO" id="GO:0098632">
    <property type="term" value="F:cell-cell adhesion mediator activity"/>
    <property type="evidence" value="ECO:0007669"/>
    <property type="project" value="TreeGrafter"/>
</dbReference>
<keyword evidence="7" id="KW-1133">Transmembrane helix</keyword>
<feature type="domain" description="Ig-like" evidence="12">
    <location>
        <begin position="117"/>
        <end position="201"/>
    </location>
</feature>
<dbReference type="InterPro" id="IPR003598">
    <property type="entry name" value="Ig_sub2"/>
</dbReference>
<evidence type="ECO:0000256" key="2">
    <source>
        <dbReference type="ARBA" id="ARBA00004236"/>
    </source>
</evidence>
<dbReference type="Gene3D" id="2.60.40.10">
    <property type="entry name" value="Immunoglobulins"/>
    <property type="match status" value="4"/>
</dbReference>
<evidence type="ECO:0000259" key="12">
    <source>
        <dbReference type="PROSITE" id="PS50835"/>
    </source>
</evidence>
<dbReference type="InterPro" id="IPR013783">
    <property type="entry name" value="Ig-like_fold"/>
</dbReference>
<dbReference type="AlphaFoldDB" id="A0AAD9NH08"/>
<dbReference type="GO" id="GO:0007411">
    <property type="term" value="P:axon guidance"/>
    <property type="evidence" value="ECO:0007669"/>
    <property type="project" value="TreeGrafter"/>
</dbReference>
<keyword evidence="8" id="KW-0472">Membrane</keyword>
<dbReference type="SMART" id="SM00406">
    <property type="entry name" value="IGv"/>
    <property type="match status" value="2"/>
</dbReference>
<evidence type="ECO:0000256" key="4">
    <source>
        <dbReference type="ARBA" id="ARBA00022692"/>
    </source>
</evidence>
<sequence>MTSEDIVSCQNGCLMAKYCLLLLRDDFQVHPRNTEVAVGDTGVLYCHPPRGLPEPKVKWKKDGETVRISGHFELKGPGNLFINDARHTDSGIYVCIAENKAGERESSPARLLVREKPRITKSPEDKTVEEGSNVQFQCQAEGDPPPTIVWNRVSGKVPGTRSEILADRSLKLSKVLVSDEGVYFCRAENSVGFIEAPARLTVHSEPTFLVTPANKVVGVGRRVSFRCEVIGNPPPALFWSKETNHVGDGVLMFPRQDVGRFSVTTDGTLVIENVRLEDEGEFMCQAISVAGSAFAKATLQVKDVDPRPPPIIHQGPQNQTLPVNSVAMLQCSASGDPPPTITCTDQPSCHIPSYTGAVYLPWTTFTTLNHRHHRHNDEVELEG</sequence>
<dbReference type="Pfam" id="PF07679">
    <property type="entry name" value="I-set"/>
    <property type="match status" value="2"/>
</dbReference>
<evidence type="ECO:0000256" key="1">
    <source>
        <dbReference type="ARBA" id="ARBA00004167"/>
    </source>
</evidence>
<dbReference type="GO" id="GO:0007156">
    <property type="term" value="P:homophilic cell adhesion via plasma membrane adhesion molecules"/>
    <property type="evidence" value="ECO:0007669"/>
    <property type="project" value="TreeGrafter"/>
</dbReference>
<evidence type="ECO:0000256" key="7">
    <source>
        <dbReference type="ARBA" id="ARBA00022989"/>
    </source>
</evidence>
<evidence type="ECO:0000256" key="9">
    <source>
        <dbReference type="ARBA" id="ARBA00023157"/>
    </source>
</evidence>
<feature type="domain" description="Ig-like" evidence="12">
    <location>
        <begin position="206"/>
        <end position="300"/>
    </location>
</feature>
<accession>A0AAD9NH08</accession>
<dbReference type="InterPro" id="IPR013098">
    <property type="entry name" value="Ig_I-set"/>
</dbReference>
<evidence type="ECO:0000256" key="6">
    <source>
        <dbReference type="ARBA" id="ARBA00022737"/>
    </source>
</evidence>
<evidence type="ECO:0000256" key="11">
    <source>
        <dbReference type="ARBA" id="ARBA00023319"/>
    </source>
</evidence>
<evidence type="ECO:0000256" key="8">
    <source>
        <dbReference type="ARBA" id="ARBA00023136"/>
    </source>
</evidence>
<evidence type="ECO:0000313" key="14">
    <source>
        <dbReference type="Proteomes" id="UP001208570"/>
    </source>
</evidence>
<dbReference type="Pfam" id="PF13927">
    <property type="entry name" value="Ig_3"/>
    <property type="match status" value="1"/>
</dbReference>
<organism evidence="13 14">
    <name type="scientific">Paralvinella palmiformis</name>
    <dbReference type="NCBI Taxonomy" id="53620"/>
    <lineage>
        <taxon>Eukaryota</taxon>
        <taxon>Metazoa</taxon>
        <taxon>Spiralia</taxon>
        <taxon>Lophotrochozoa</taxon>
        <taxon>Annelida</taxon>
        <taxon>Polychaeta</taxon>
        <taxon>Sedentaria</taxon>
        <taxon>Canalipalpata</taxon>
        <taxon>Terebellida</taxon>
        <taxon>Terebelliformia</taxon>
        <taxon>Alvinellidae</taxon>
        <taxon>Paralvinella</taxon>
    </lineage>
</organism>
<evidence type="ECO:0000313" key="13">
    <source>
        <dbReference type="EMBL" id="KAK2169987.1"/>
    </source>
</evidence>
<keyword evidence="14" id="KW-1185">Reference proteome</keyword>
<dbReference type="InterPro" id="IPR003599">
    <property type="entry name" value="Ig_sub"/>
</dbReference>
<dbReference type="SMART" id="SM00408">
    <property type="entry name" value="IGc2"/>
    <property type="match status" value="3"/>
</dbReference>
<gene>
    <name evidence="13" type="ORF">LSH36_5g08024</name>
</gene>
<evidence type="ECO:0000256" key="3">
    <source>
        <dbReference type="ARBA" id="ARBA00022475"/>
    </source>
</evidence>
<dbReference type="SMART" id="SM00409">
    <property type="entry name" value="IG"/>
    <property type="match status" value="3"/>
</dbReference>
<dbReference type="SUPFAM" id="SSF48726">
    <property type="entry name" value="Immunoglobulin"/>
    <property type="match status" value="4"/>
</dbReference>
<dbReference type="InterPro" id="IPR013106">
    <property type="entry name" value="Ig_V-set"/>
</dbReference>
<dbReference type="GO" id="GO:0070593">
    <property type="term" value="P:dendrite self-avoidance"/>
    <property type="evidence" value="ECO:0007669"/>
    <property type="project" value="TreeGrafter"/>
</dbReference>
<reference evidence="13" key="1">
    <citation type="journal article" date="2023" name="Mol. Biol. Evol.">
        <title>Third-Generation Sequencing Reveals the Adaptive Role of the Epigenome in Three Deep-Sea Polychaetes.</title>
        <authorList>
            <person name="Perez M."/>
            <person name="Aroh O."/>
            <person name="Sun Y."/>
            <person name="Lan Y."/>
            <person name="Juniper S.K."/>
            <person name="Young C.R."/>
            <person name="Angers B."/>
            <person name="Qian P.Y."/>
        </authorList>
    </citation>
    <scope>NUCLEOTIDE SEQUENCE</scope>
    <source>
        <strain evidence="13">P08H-3</strain>
    </source>
</reference>
<protein>
    <recommendedName>
        <fullName evidence="12">Ig-like domain-containing protein</fullName>
    </recommendedName>
</protein>
<dbReference type="GO" id="GO:0005886">
    <property type="term" value="C:plasma membrane"/>
    <property type="evidence" value="ECO:0007669"/>
    <property type="project" value="UniProtKB-SubCell"/>
</dbReference>
<dbReference type="PANTHER" id="PTHR10075:SF100">
    <property type="entry name" value="FASCICLIN-2"/>
    <property type="match status" value="1"/>
</dbReference>
<proteinExistence type="predicted"/>
<evidence type="ECO:0000256" key="5">
    <source>
        <dbReference type="ARBA" id="ARBA00022729"/>
    </source>
</evidence>
<dbReference type="FunFam" id="2.60.40.10:FF:000008">
    <property type="entry name" value="roundabout homolog 2 isoform X2"/>
    <property type="match status" value="1"/>
</dbReference>
<keyword evidence="11" id="KW-0393">Immunoglobulin domain</keyword>
<keyword evidence="5" id="KW-0732">Signal</keyword>
<comment type="subcellular location">
    <subcellularLocation>
        <location evidence="2">Cell membrane</location>
    </subcellularLocation>
    <subcellularLocation>
        <location evidence="1">Membrane</location>
        <topology evidence="1">Single-pass membrane protein</topology>
    </subcellularLocation>
</comment>
<dbReference type="InterPro" id="IPR007110">
    <property type="entry name" value="Ig-like_dom"/>
</dbReference>
<keyword evidence="9" id="KW-1015">Disulfide bond</keyword>
<dbReference type="EMBL" id="JAODUP010000005">
    <property type="protein sequence ID" value="KAK2169987.1"/>
    <property type="molecule type" value="Genomic_DNA"/>
</dbReference>
<dbReference type="FunFam" id="2.60.40.10:FF:000612">
    <property type="entry name" value="palladin isoform X1"/>
    <property type="match status" value="1"/>
</dbReference>
<dbReference type="FunFam" id="2.60.40.10:FF:000273">
    <property type="entry name" value="contactin-3 isoform X1"/>
    <property type="match status" value="1"/>
</dbReference>
<name>A0AAD9NH08_9ANNE</name>
<dbReference type="GO" id="GO:0030424">
    <property type="term" value="C:axon"/>
    <property type="evidence" value="ECO:0007669"/>
    <property type="project" value="TreeGrafter"/>
</dbReference>
<keyword evidence="3" id="KW-1003">Cell membrane</keyword>